<organism evidence="3 4">
    <name type="scientific">Nocardioides pocheonensis</name>
    <dbReference type="NCBI Taxonomy" id="661485"/>
    <lineage>
        <taxon>Bacteria</taxon>
        <taxon>Bacillati</taxon>
        <taxon>Actinomycetota</taxon>
        <taxon>Actinomycetes</taxon>
        <taxon>Propionibacteriales</taxon>
        <taxon>Nocardioidaceae</taxon>
        <taxon>Nocardioides</taxon>
    </lineage>
</organism>
<feature type="domain" description="Mce/MlaD" evidence="1">
    <location>
        <begin position="40"/>
        <end position="114"/>
    </location>
</feature>
<dbReference type="PANTHER" id="PTHR33371:SF18">
    <property type="entry name" value="MCE-FAMILY PROTEIN MCE3C"/>
    <property type="match status" value="1"/>
</dbReference>
<evidence type="ECO:0000313" key="3">
    <source>
        <dbReference type="EMBL" id="RNM16557.1"/>
    </source>
</evidence>
<dbReference type="InterPro" id="IPR024516">
    <property type="entry name" value="Mce_C"/>
</dbReference>
<feature type="domain" description="Mammalian cell entry C-terminal" evidence="2">
    <location>
        <begin position="119"/>
        <end position="303"/>
    </location>
</feature>
<dbReference type="InterPro" id="IPR052336">
    <property type="entry name" value="MlaD_Phospholipid_Transporter"/>
</dbReference>
<dbReference type="NCBIfam" id="TIGR00996">
    <property type="entry name" value="Mtu_fam_mce"/>
    <property type="match status" value="1"/>
</dbReference>
<dbReference type="InterPro" id="IPR005693">
    <property type="entry name" value="Mce"/>
</dbReference>
<dbReference type="Pfam" id="PF02470">
    <property type="entry name" value="MlaD"/>
    <property type="match status" value="1"/>
</dbReference>
<dbReference type="AlphaFoldDB" id="A0A3N0GVU1"/>
<accession>A0A3N0GVU1</accession>
<dbReference type="Pfam" id="PF11887">
    <property type="entry name" value="Mce4_CUP1"/>
    <property type="match status" value="1"/>
</dbReference>
<evidence type="ECO:0000313" key="4">
    <source>
        <dbReference type="Proteomes" id="UP000279994"/>
    </source>
</evidence>
<dbReference type="InterPro" id="IPR003399">
    <property type="entry name" value="Mce/MlaD"/>
</dbReference>
<dbReference type="GO" id="GO:0005576">
    <property type="term" value="C:extracellular region"/>
    <property type="evidence" value="ECO:0007669"/>
    <property type="project" value="TreeGrafter"/>
</dbReference>
<dbReference type="OrthoDB" id="5241191at2"/>
<dbReference type="PANTHER" id="PTHR33371">
    <property type="entry name" value="INTERMEMBRANE PHOSPHOLIPID TRANSPORT SYSTEM BINDING PROTEIN MLAD-RELATED"/>
    <property type="match status" value="1"/>
</dbReference>
<dbReference type="Proteomes" id="UP000279994">
    <property type="component" value="Unassembled WGS sequence"/>
</dbReference>
<reference evidence="3 4" key="1">
    <citation type="submission" date="2018-11" db="EMBL/GenBank/DDBJ databases">
        <authorList>
            <person name="Li F."/>
        </authorList>
    </citation>
    <scope>NUCLEOTIDE SEQUENCE [LARGE SCALE GENOMIC DNA]</scope>
    <source>
        <strain evidence="3 4">Gsoil 818</strain>
    </source>
</reference>
<evidence type="ECO:0000259" key="1">
    <source>
        <dbReference type="Pfam" id="PF02470"/>
    </source>
</evidence>
<evidence type="ECO:0000259" key="2">
    <source>
        <dbReference type="Pfam" id="PF11887"/>
    </source>
</evidence>
<dbReference type="RefSeq" id="WP_123221450.1">
    <property type="nucleotide sequence ID" value="NZ_RJSF01000007.1"/>
</dbReference>
<sequence length="324" mass="34312">MSIPFRERNPVKVGAVSLIVLFAFILIAFKAESLPLIGGGDTYYAAFTDSSGIKPNDEVRIAGVRVGKVTGVDLDGGHVKVTFRISSGAKFGSQTHAEIKVKTLLGAMFLALKPEGSGQLAKGSTIPTSRTTSAYDVVKAFSGLAERAQSIDLPQLTTSLNTLADATANTPAALQSTLKGLSALSANVAARDAQLNTLLGNLKKVSGVLADRDQDIVALMKDSDVLLRAVVARRQAVHELLVSTSKLSTELTALVQQSRADLNPALTNLKSVVDVLRKNQNNLDNSLRLMAPFYRVFTNVLGTGPWFDTWISNLPPGPASGVGQ</sequence>
<dbReference type="PRINTS" id="PR01782">
    <property type="entry name" value="MCEVIRFACTOR"/>
</dbReference>
<dbReference type="EMBL" id="RJSF01000007">
    <property type="protein sequence ID" value="RNM16557.1"/>
    <property type="molecule type" value="Genomic_DNA"/>
</dbReference>
<keyword evidence="4" id="KW-1185">Reference proteome</keyword>
<comment type="caution">
    <text evidence="3">The sequence shown here is derived from an EMBL/GenBank/DDBJ whole genome shotgun (WGS) entry which is preliminary data.</text>
</comment>
<proteinExistence type="predicted"/>
<name>A0A3N0GVU1_9ACTN</name>
<gene>
    <name evidence="3" type="ORF">EFL26_03150</name>
</gene>
<protein>
    <submittedName>
        <fullName evidence="3">MCE family protein</fullName>
    </submittedName>
</protein>